<keyword evidence="1" id="KW-1133">Transmembrane helix</keyword>
<evidence type="ECO:0000256" key="1">
    <source>
        <dbReference type="SAM" id="Phobius"/>
    </source>
</evidence>
<proteinExistence type="predicted"/>
<feature type="transmembrane region" description="Helical" evidence="1">
    <location>
        <begin position="76"/>
        <end position="96"/>
    </location>
</feature>
<keyword evidence="3" id="KW-1185">Reference proteome</keyword>
<protein>
    <recommendedName>
        <fullName evidence="4">DUF1772 domain-containing protein</fullName>
    </recommendedName>
</protein>
<evidence type="ECO:0000313" key="3">
    <source>
        <dbReference type="Proteomes" id="UP001153050"/>
    </source>
</evidence>
<dbReference type="EMBL" id="CAKXZT010000135">
    <property type="protein sequence ID" value="CAH2403775.1"/>
    <property type="molecule type" value="Genomic_DNA"/>
</dbReference>
<evidence type="ECO:0008006" key="4">
    <source>
        <dbReference type="Google" id="ProtNLM"/>
    </source>
</evidence>
<sequence>MRAFMIVTILLVAITMALSLAHALELPGKLRLKEATYKSVQTIYYPGFTVGGFAEIGGIVALAILLYLTPYPGARFWWTLAALVFLVAEHATYWLVTHPVNNFWVQDVAVSKPAATFFSMLRRKQSGDWTDLRDFWEASHVARAGLAMLSLLSIAVAATFLLGSELGGGMRSGAICSSASFALD</sequence>
<dbReference type="RefSeq" id="WP_254019738.1">
    <property type="nucleotide sequence ID" value="NZ_CAKXZT010000135.1"/>
</dbReference>
<keyword evidence="1" id="KW-0472">Membrane</keyword>
<organism evidence="2 3">
    <name type="scientific">Mesorhizobium escarrei</name>
    <dbReference type="NCBI Taxonomy" id="666018"/>
    <lineage>
        <taxon>Bacteria</taxon>
        <taxon>Pseudomonadati</taxon>
        <taxon>Pseudomonadota</taxon>
        <taxon>Alphaproteobacteria</taxon>
        <taxon>Hyphomicrobiales</taxon>
        <taxon>Phyllobacteriaceae</taxon>
        <taxon>Mesorhizobium</taxon>
    </lineage>
</organism>
<feature type="transmembrane region" description="Helical" evidence="1">
    <location>
        <begin position="141"/>
        <end position="162"/>
    </location>
</feature>
<keyword evidence="1" id="KW-0812">Transmembrane</keyword>
<dbReference type="Proteomes" id="UP001153050">
    <property type="component" value="Unassembled WGS sequence"/>
</dbReference>
<feature type="transmembrane region" description="Helical" evidence="1">
    <location>
        <begin position="47"/>
        <end position="69"/>
    </location>
</feature>
<comment type="caution">
    <text evidence="2">The sequence shown here is derived from an EMBL/GenBank/DDBJ whole genome shotgun (WGS) entry which is preliminary data.</text>
</comment>
<accession>A0ABM9E3W1</accession>
<reference evidence="2 3" key="1">
    <citation type="submission" date="2022-03" db="EMBL/GenBank/DDBJ databases">
        <authorList>
            <person name="Brunel B."/>
        </authorList>
    </citation>
    <scope>NUCLEOTIDE SEQUENCE [LARGE SCALE GENOMIC DNA]</scope>
    <source>
        <strain evidence="2">STM5069sample</strain>
    </source>
</reference>
<name>A0ABM9E3W1_9HYPH</name>
<gene>
    <name evidence="2" type="ORF">MES5069_40086</name>
</gene>
<evidence type="ECO:0000313" key="2">
    <source>
        <dbReference type="EMBL" id="CAH2403775.1"/>
    </source>
</evidence>